<reference evidence="1 2" key="1">
    <citation type="submission" date="2021-04" db="EMBL/GenBank/DDBJ databases">
        <title>Metabacillus sp. strain KIGAM252 whole genome sequence.</title>
        <authorList>
            <person name="Seo M.-J."/>
            <person name="Cho E.-S."/>
            <person name="Hwang C.Y."/>
            <person name="Yoon D.J."/>
        </authorList>
    </citation>
    <scope>NUCLEOTIDE SEQUENCE [LARGE SCALE GENOMIC DNA]</scope>
    <source>
        <strain evidence="1 2">KIGAM252</strain>
    </source>
</reference>
<proteinExistence type="predicted"/>
<name>A0ABS5LC75_9BACI</name>
<comment type="caution">
    <text evidence="1">The sequence shown here is derived from an EMBL/GenBank/DDBJ whole genome shotgun (WGS) entry which is preliminary data.</text>
</comment>
<evidence type="ECO:0000313" key="1">
    <source>
        <dbReference type="EMBL" id="MBS2968335.1"/>
    </source>
</evidence>
<sequence length="86" mass="9612">MAISPRRRNSKSFGQTVYKPTGIQTKFTLIDLEKQQAAGIGTCKGKRVLTVHVDLIADKVKTKERISRKIERKAGGTDALLNFIRI</sequence>
<organism evidence="1 2">
    <name type="scientific">Metabacillus flavus</name>
    <dbReference type="NCBI Taxonomy" id="2823519"/>
    <lineage>
        <taxon>Bacteria</taxon>
        <taxon>Bacillati</taxon>
        <taxon>Bacillota</taxon>
        <taxon>Bacilli</taxon>
        <taxon>Bacillales</taxon>
        <taxon>Bacillaceae</taxon>
        <taxon>Metabacillus</taxon>
    </lineage>
</organism>
<accession>A0ABS5LC75</accession>
<evidence type="ECO:0000313" key="2">
    <source>
        <dbReference type="Proteomes" id="UP000682403"/>
    </source>
</evidence>
<dbReference type="Proteomes" id="UP000682403">
    <property type="component" value="Unassembled WGS sequence"/>
</dbReference>
<gene>
    <name evidence="1" type="ORF">J9317_06130</name>
</gene>
<dbReference type="EMBL" id="JAGVRK010000001">
    <property type="protein sequence ID" value="MBS2968335.1"/>
    <property type="molecule type" value="Genomic_DNA"/>
</dbReference>
<keyword evidence="2" id="KW-1185">Reference proteome</keyword>
<dbReference type="RefSeq" id="WP_211557059.1">
    <property type="nucleotide sequence ID" value="NZ_JAGVRK010000001.1"/>
</dbReference>
<protein>
    <submittedName>
        <fullName evidence="1">Uncharacterized protein</fullName>
    </submittedName>
</protein>